<dbReference type="Gene3D" id="2.60.120.200">
    <property type="match status" value="2"/>
</dbReference>
<organism evidence="2 3">
    <name type="scientific">Paenibacillus alvei</name>
    <name type="common">Bacillus alvei</name>
    <dbReference type="NCBI Taxonomy" id="44250"/>
    <lineage>
        <taxon>Bacteria</taxon>
        <taxon>Bacillati</taxon>
        <taxon>Bacillota</taxon>
        <taxon>Bacilli</taxon>
        <taxon>Bacillales</taxon>
        <taxon>Paenibacillaceae</taxon>
        <taxon>Paenibacillus</taxon>
    </lineage>
</organism>
<evidence type="ECO:0000256" key="1">
    <source>
        <dbReference type="SAM" id="SignalP"/>
    </source>
</evidence>
<sequence length="403" mass="45209">MRTIISSLLIILMIMLPAGTSFAGNNVIYEYDPNGNLIRKSTVNIADNSYTPADKKTFTGKEKVAINAYGINGAENAKTTVQFWMNWTGQDNMMPFSWDSGYTLWLNSNVLGFNTGNGDLFGFPAENIANKWVQITAIFHNGDITKSEIYVNGTKQTLQHYGSQSLIKSVSGTANISGWARSEDYRFKGQISDLKIWKRALTQPEISSSVFSKSPVAVADLVGEWKLRDEPVQSLKFNGFQQMKLSGIQADPSPGAQTTVQFWMKWDGNQIEMPFSWANSTYDLYFNDRLFGFNTGNGDLYGTSSDSLVNKWVHVSAIFTNGDTYKNELYINGVRQTLAKIGTASNRNVADRAYLSGWDNDTHYQFHGNIAELKVWNRALQPVEIESEMYKTPATNSNLIYVY</sequence>
<dbReference type="Pfam" id="PF13385">
    <property type="entry name" value="Laminin_G_3"/>
    <property type="match status" value="2"/>
</dbReference>
<dbReference type="Proteomes" id="UP001527181">
    <property type="component" value="Unassembled WGS sequence"/>
</dbReference>
<name>A0ABT4H822_PAEAL</name>
<dbReference type="SUPFAM" id="SSF49899">
    <property type="entry name" value="Concanavalin A-like lectins/glucanases"/>
    <property type="match status" value="2"/>
</dbReference>
<accession>A0ABT4H822</accession>
<reference evidence="2 3" key="1">
    <citation type="submission" date="2022-05" db="EMBL/GenBank/DDBJ databases">
        <title>Genome Sequencing of Bee-Associated Microbes.</title>
        <authorList>
            <person name="Dunlap C."/>
        </authorList>
    </citation>
    <scope>NUCLEOTIDE SEQUENCE [LARGE SCALE GENOMIC DNA]</scope>
    <source>
        <strain evidence="2 3">NRRL B-04010</strain>
    </source>
</reference>
<evidence type="ECO:0000313" key="3">
    <source>
        <dbReference type="Proteomes" id="UP001527181"/>
    </source>
</evidence>
<keyword evidence="1" id="KW-0732">Signal</keyword>
<dbReference type="RefSeq" id="WP_268595026.1">
    <property type="nucleotide sequence ID" value="NZ_JAKOBS010000014.1"/>
</dbReference>
<proteinExistence type="predicted"/>
<evidence type="ECO:0000313" key="2">
    <source>
        <dbReference type="EMBL" id="MCY9765124.1"/>
    </source>
</evidence>
<feature type="signal peptide" evidence="1">
    <location>
        <begin position="1"/>
        <end position="23"/>
    </location>
</feature>
<gene>
    <name evidence="2" type="ORF">M5X12_32010</name>
</gene>
<keyword evidence="3" id="KW-1185">Reference proteome</keyword>
<feature type="chain" id="PRO_5045563849" evidence="1">
    <location>
        <begin position="24"/>
        <end position="403"/>
    </location>
</feature>
<dbReference type="EMBL" id="JAMDNP010000182">
    <property type="protein sequence ID" value="MCY9765124.1"/>
    <property type="molecule type" value="Genomic_DNA"/>
</dbReference>
<dbReference type="InterPro" id="IPR013320">
    <property type="entry name" value="ConA-like_dom_sf"/>
</dbReference>
<comment type="caution">
    <text evidence="2">The sequence shown here is derived from an EMBL/GenBank/DDBJ whole genome shotgun (WGS) entry which is preliminary data.</text>
</comment>
<protein>
    <submittedName>
        <fullName evidence="2">LamG domain-containing protein</fullName>
    </submittedName>
</protein>